<protein>
    <submittedName>
        <fullName evidence="1">Uncharacterized protein</fullName>
    </submittedName>
</protein>
<sequence length="88" mass="10140">MLFILQYNYNPQGLDTKMRLTPDFFDGTQIEHSETQMPSLSEREQLQEFATHVTQIFSLEAEGIMSPNQAYSQIKSLITELKTRVIGN</sequence>
<dbReference type="AlphaFoldDB" id="A0A7Z9BQL2"/>
<evidence type="ECO:0000313" key="2">
    <source>
        <dbReference type="Proteomes" id="UP000184550"/>
    </source>
</evidence>
<dbReference type="Proteomes" id="UP000184550">
    <property type="component" value="Unassembled WGS sequence"/>
</dbReference>
<dbReference type="Pfam" id="PF23856">
    <property type="entry name" value="DUF7219"/>
    <property type="match status" value="1"/>
</dbReference>
<gene>
    <name evidence="1" type="ORF">PL8927_380004</name>
</gene>
<organism evidence="1 2">
    <name type="scientific">Planktothrix serta PCC 8927</name>
    <dbReference type="NCBI Taxonomy" id="671068"/>
    <lineage>
        <taxon>Bacteria</taxon>
        <taxon>Bacillati</taxon>
        <taxon>Cyanobacteriota</taxon>
        <taxon>Cyanophyceae</taxon>
        <taxon>Oscillatoriophycideae</taxon>
        <taxon>Oscillatoriales</taxon>
        <taxon>Microcoleaceae</taxon>
        <taxon>Planktothrix</taxon>
    </lineage>
</organism>
<accession>A0A7Z9BQL2</accession>
<dbReference type="InterPro" id="IPR055643">
    <property type="entry name" value="DUF7219"/>
</dbReference>
<evidence type="ECO:0000313" key="1">
    <source>
        <dbReference type="EMBL" id="VXD15066.1"/>
    </source>
</evidence>
<comment type="caution">
    <text evidence="1">The sequence shown here is derived from an EMBL/GenBank/DDBJ whole genome shotgun (WGS) entry which is preliminary data.</text>
</comment>
<reference evidence="1" key="1">
    <citation type="submission" date="2019-10" db="EMBL/GenBank/DDBJ databases">
        <authorList>
            <consortium name="Genoscope - CEA"/>
            <person name="William W."/>
        </authorList>
    </citation>
    <scope>NUCLEOTIDE SEQUENCE [LARGE SCALE GENOMIC DNA]</scope>
    <source>
        <strain evidence="1">BBR_PRJEB10992</strain>
    </source>
</reference>
<name>A0A7Z9BQL2_9CYAN</name>
<keyword evidence="2" id="KW-1185">Reference proteome</keyword>
<dbReference type="EMBL" id="CZCU02000111">
    <property type="protein sequence ID" value="VXD15066.1"/>
    <property type="molecule type" value="Genomic_DNA"/>
</dbReference>
<proteinExistence type="predicted"/>